<name>A0ABQ5F4W0_9ASTR</name>
<dbReference type="InterPro" id="IPR029063">
    <property type="entry name" value="SAM-dependent_MTases_sf"/>
</dbReference>
<gene>
    <name evidence="3" type="ORF">Tco_0993018</name>
</gene>
<organism evidence="3 4">
    <name type="scientific">Tanacetum coccineum</name>
    <dbReference type="NCBI Taxonomy" id="301880"/>
    <lineage>
        <taxon>Eukaryota</taxon>
        <taxon>Viridiplantae</taxon>
        <taxon>Streptophyta</taxon>
        <taxon>Embryophyta</taxon>
        <taxon>Tracheophyta</taxon>
        <taxon>Spermatophyta</taxon>
        <taxon>Magnoliopsida</taxon>
        <taxon>eudicotyledons</taxon>
        <taxon>Gunneridae</taxon>
        <taxon>Pentapetalae</taxon>
        <taxon>asterids</taxon>
        <taxon>campanulids</taxon>
        <taxon>Asterales</taxon>
        <taxon>Asteraceae</taxon>
        <taxon>Asteroideae</taxon>
        <taxon>Anthemideae</taxon>
        <taxon>Anthemidinae</taxon>
        <taxon>Tanacetum</taxon>
    </lineage>
</organism>
<comment type="caution">
    <text evidence="3">The sequence shown here is derived from an EMBL/GenBank/DDBJ whole genome shotgun (WGS) entry which is preliminary data.</text>
</comment>
<evidence type="ECO:0000256" key="1">
    <source>
        <dbReference type="SAM" id="Phobius"/>
    </source>
</evidence>
<keyword evidence="3" id="KW-0808">Transferase</keyword>
<keyword evidence="2" id="KW-0732">Signal</keyword>
<reference evidence="3" key="2">
    <citation type="submission" date="2022-01" db="EMBL/GenBank/DDBJ databases">
        <authorList>
            <person name="Yamashiro T."/>
            <person name="Shiraishi A."/>
            <person name="Satake H."/>
            <person name="Nakayama K."/>
        </authorList>
    </citation>
    <scope>NUCLEOTIDE SEQUENCE</scope>
</reference>
<dbReference type="Pfam" id="PF06962">
    <property type="entry name" value="rRNA_methylase"/>
    <property type="match status" value="1"/>
</dbReference>
<dbReference type="PANTHER" id="PTHR35276">
    <property type="entry name" value="S-ADENOSYL-L-METHIONINE-DEPENDENT METHYLTRANSFERASES SUPERFAMILY PROTEIN"/>
    <property type="match status" value="1"/>
</dbReference>
<keyword evidence="1" id="KW-0812">Transmembrane</keyword>
<dbReference type="InterPro" id="IPR010719">
    <property type="entry name" value="MnmM_MeTrfase"/>
</dbReference>
<dbReference type="SUPFAM" id="SSF53335">
    <property type="entry name" value="S-adenosyl-L-methionine-dependent methyltransferases"/>
    <property type="match status" value="1"/>
</dbReference>
<evidence type="ECO:0000313" key="3">
    <source>
        <dbReference type="EMBL" id="GJT57964.1"/>
    </source>
</evidence>
<accession>A0ABQ5F4W0</accession>
<evidence type="ECO:0000256" key="2">
    <source>
        <dbReference type="SAM" id="SignalP"/>
    </source>
</evidence>
<feature type="chain" id="PRO_5047125340" evidence="2">
    <location>
        <begin position="26"/>
        <end position="108"/>
    </location>
</feature>
<evidence type="ECO:0000313" key="4">
    <source>
        <dbReference type="Proteomes" id="UP001151760"/>
    </source>
</evidence>
<keyword evidence="4" id="KW-1185">Reference proteome</keyword>
<keyword evidence="1" id="KW-1133">Transmembrane helix</keyword>
<dbReference type="PANTHER" id="PTHR35276:SF1">
    <property type="entry name" value="TRNA (MNM(5)S(2)U34)-METHYLTRANSFERASE, CHLOROPLASTIC"/>
    <property type="match status" value="1"/>
</dbReference>
<reference evidence="3" key="1">
    <citation type="journal article" date="2022" name="Int. J. Mol. Sci.">
        <title>Draft Genome of Tanacetum Coccineum: Genomic Comparison of Closely Related Tanacetum-Family Plants.</title>
        <authorList>
            <person name="Yamashiro T."/>
            <person name="Shiraishi A."/>
            <person name="Nakayama K."/>
            <person name="Satake H."/>
        </authorList>
    </citation>
    <scope>NUCLEOTIDE SEQUENCE</scope>
</reference>
<dbReference type="Gene3D" id="3.40.50.150">
    <property type="entry name" value="Vaccinia Virus protein VP39"/>
    <property type="match status" value="2"/>
</dbReference>
<dbReference type="GO" id="GO:0032259">
    <property type="term" value="P:methylation"/>
    <property type="evidence" value="ECO:0007669"/>
    <property type="project" value="UniProtKB-KW"/>
</dbReference>
<feature type="signal peptide" evidence="2">
    <location>
        <begin position="1"/>
        <end position="25"/>
    </location>
</feature>
<protein>
    <submittedName>
        <fullName evidence="3">S-adenosyl-L-methionine-dependent methyltransferases superfamily protein</fullName>
    </submittedName>
</protein>
<feature type="transmembrane region" description="Helical" evidence="1">
    <location>
        <begin position="85"/>
        <end position="104"/>
    </location>
</feature>
<dbReference type="EMBL" id="BQNB010016976">
    <property type="protein sequence ID" value="GJT57964.1"/>
    <property type="molecule type" value="Genomic_DNA"/>
</dbReference>
<keyword evidence="1" id="KW-0472">Membrane</keyword>
<sequence length="108" mass="11628">MKTFSRSYGFLHILVLLFSPNVCEHEIWNHVVKKGDTVVDATCGNGYDTLAMLNMASCAFNLGYLPGGDKTLITKSDTTRLAMEVASRIVASGGLISMLVYVGHPGGM</sequence>
<keyword evidence="3" id="KW-0489">Methyltransferase</keyword>
<proteinExistence type="predicted"/>
<dbReference type="Proteomes" id="UP001151760">
    <property type="component" value="Unassembled WGS sequence"/>
</dbReference>
<dbReference type="GO" id="GO:0008168">
    <property type="term" value="F:methyltransferase activity"/>
    <property type="evidence" value="ECO:0007669"/>
    <property type="project" value="UniProtKB-KW"/>
</dbReference>